<sequence>MPGQGARWTPEGTEQFYDALATFGTDFAMVATMFPGLTRRSIKMKFNREERDDPARIRRVLNGPRKNADWADYLTQSGRTDDSYVDADEIMRQLAAEREEMELQIQAALEAKEEQRRQRVAAGLPVTDDEGAGEKDGGGKKKKRGKNREKQAKGFAVEAGVEIVDDVAGFSD</sequence>
<accession>A0A9P9DNN4</accession>
<dbReference type="GO" id="GO:0000126">
    <property type="term" value="C:transcription factor TFIIIB complex"/>
    <property type="evidence" value="ECO:0007669"/>
    <property type="project" value="TreeGrafter"/>
</dbReference>
<evidence type="ECO:0000256" key="2">
    <source>
        <dbReference type="SAM" id="Phobius"/>
    </source>
</evidence>
<evidence type="ECO:0000259" key="3">
    <source>
        <dbReference type="SMART" id="SM00717"/>
    </source>
</evidence>
<evidence type="ECO:0000313" key="4">
    <source>
        <dbReference type="EMBL" id="KAH7122578.1"/>
    </source>
</evidence>
<gene>
    <name evidence="4" type="ORF">B0J11DRAFT_436764</name>
</gene>
<feature type="domain" description="Myb-like" evidence="3">
    <location>
        <begin position="4"/>
        <end position="52"/>
    </location>
</feature>
<dbReference type="AlphaFoldDB" id="A0A9P9DNN4"/>
<evidence type="ECO:0000256" key="1">
    <source>
        <dbReference type="SAM" id="MobiDB-lite"/>
    </source>
</evidence>
<keyword evidence="5" id="KW-1185">Reference proteome</keyword>
<dbReference type="InterPro" id="IPR039467">
    <property type="entry name" value="TFIIIB_B''_Myb"/>
</dbReference>
<name>A0A9P9DNN4_9PLEO</name>
<dbReference type="InterPro" id="IPR001005">
    <property type="entry name" value="SANT/Myb"/>
</dbReference>
<dbReference type="SMART" id="SM00717">
    <property type="entry name" value="SANT"/>
    <property type="match status" value="1"/>
</dbReference>
<protein>
    <recommendedName>
        <fullName evidence="3">Myb-like domain-containing protein</fullName>
    </recommendedName>
</protein>
<dbReference type="InterPro" id="IPR009057">
    <property type="entry name" value="Homeodomain-like_sf"/>
</dbReference>
<dbReference type="Proteomes" id="UP000700596">
    <property type="component" value="Unassembled WGS sequence"/>
</dbReference>
<feature type="region of interest" description="Disordered" evidence="1">
    <location>
        <begin position="114"/>
        <end position="155"/>
    </location>
</feature>
<dbReference type="OrthoDB" id="272624at2759"/>
<dbReference type="PANTHER" id="PTHR22929:SF0">
    <property type="entry name" value="TRANSCRIPTION FACTOR TFIIIB COMPONENT B'' HOMOLOG"/>
    <property type="match status" value="1"/>
</dbReference>
<dbReference type="PANTHER" id="PTHR22929">
    <property type="entry name" value="RNA POLYMERASE III TRANSCRIPTION INITIATION FACTOR B"/>
    <property type="match status" value="1"/>
</dbReference>
<reference evidence="4" key="1">
    <citation type="journal article" date="2021" name="Nat. Commun.">
        <title>Genetic determinants of endophytism in the Arabidopsis root mycobiome.</title>
        <authorList>
            <person name="Mesny F."/>
            <person name="Miyauchi S."/>
            <person name="Thiergart T."/>
            <person name="Pickel B."/>
            <person name="Atanasova L."/>
            <person name="Karlsson M."/>
            <person name="Huettel B."/>
            <person name="Barry K.W."/>
            <person name="Haridas S."/>
            <person name="Chen C."/>
            <person name="Bauer D."/>
            <person name="Andreopoulos W."/>
            <person name="Pangilinan J."/>
            <person name="LaButti K."/>
            <person name="Riley R."/>
            <person name="Lipzen A."/>
            <person name="Clum A."/>
            <person name="Drula E."/>
            <person name="Henrissat B."/>
            <person name="Kohler A."/>
            <person name="Grigoriev I.V."/>
            <person name="Martin F.M."/>
            <person name="Hacquard S."/>
        </authorList>
    </citation>
    <scope>NUCLEOTIDE SEQUENCE</scope>
    <source>
        <strain evidence="4">MPI-CAGE-CH-0243</strain>
    </source>
</reference>
<evidence type="ECO:0000313" key="5">
    <source>
        <dbReference type="Proteomes" id="UP000700596"/>
    </source>
</evidence>
<keyword evidence="2" id="KW-0472">Membrane</keyword>
<dbReference type="Gene3D" id="1.10.10.60">
    <property type="entry name" value="Homeodomain-like"/>
    <property type="match status" value="1"/>
</dbReference>
<organism evidence="4 5">
    <name type="scientific">Dendryphion nanum</name>
    <dbReference type="NCBI Taxonomy" id="256645"/>
    <lineage>
        <taxon>Eukaryota</taxon>
        <taxon>Fungi</taxon>
        <taxon>Dikarya</taxon>
        <taxon>Ascomycota</taxon>
        <taxon>Pezizomycotina</taxon>
        <taxon>Dothideomycetes</taxon>
        <taxon>Pleosporomycetidae</taxon>
        <taxon>Pleosporales</taxon>
        <taxon>Torulaceae</taxon>
        <taxon>Dendryphion</taxon>
    </lineage>
</organism>
<keyword evidence="2" id="KW-0812">Transmembrane</keyword>
<dbReference type="GO" id="GO:0070898">
    <property type="term" value="P:RNA polymerase III preinitiation complex assembly"/>
    <property type="evidence" value="ECO:0007669"/>
    <property type="project" value="TreeGrafter"/>
</dbReference>
<dbReference type="Pfam" id="PF15963">
    <property type="entry name" value="Myb_DNA-bind_7"/>
    <property type="match status" value="1"/>
</dbReference>
<proteinExistence type="predicted"/>
<dbReference type="CDD" id="cd00167">
    <property type="entry name" value="SANT"/>
    <property type="match status" value="1"/>
</dbReference>
<feature type="transmembrane region" description="Helical" evidence="2">
    <location>
        <begin position="20"/>
        <end position="38"/>
    </location>
</feature>
<keyword evidence="2" id="KW-1133">Transmembrane helix</keyword>
<dbReference type="GO" id="GO:0001156">
    <property type="term" value="F:TFIIIC-class transcription factor complex binding"/>
    <property type="evidence" value="ECO:0007669"/>
    <property type="project" value="TreeGrafter"/>
</dbReference>
<comment type="caution">
    <text evidence="4">The sequence shown here is derived from an EMBL/GenBank/DDBJ whole genome shotgun (WGS) entry which is preliminary data.</text>
</comment>
<dbReference type="SUPFAM" id="SSF46689">
    <property type="entry name" value="Homeodomain-like"/>
    <property type="match status" value="1"/>
</dbReference>
<dbReference type="EMBL" id="JAGMWT010000009">
    <property type="protein sequence ID" value="KAH7122578.1"/>
    <property type="molecule type" value="Genomic_DNA"/>
</dbReference>